<comment type="catalytic activity">
    <reaction evidence="5">
        <text>(6S)-5-formyl-5,6,7,8-tetrahydrofolate + ATP = (6R)-5,10-methenyltetrahydrofolate + ADP + phosphate</text>
        <dbReference type="Rhea" id="RHEA:10488"/>
        <dbReference type="ChEBI" id="CHEBI:30616"/>
        <dbReference type="ChEBI" id="CHEBI:43474"/>
        <dbReference type="ChEBI" id="CHEBI:57455"/>
        <dbReference type="ChEBI" id="CHEBI:57457"/>
        <dbReference type="ChEBI" id="CHEBI:456216"/>
        <dbReference type="EC" id="6.3.3.2"/>
    </reaction>
</comment>
<dbReference type="Pfam" id="PF01812">
    <property type="entry name" value="5-FTHF_cyc-lig"/>
    <property type="match status" value="1"/>
</dbReference>
<sequence>MSTRPDKKALRQRLMAQRQSLPGRAARSAALHAALRAWLAKRPETCIGAYWPIKGEFDPLPALCHWQQEGQQQEGQQANQRRRIGLPVMDKASKTLAFHDWRPGCPMEMDAWGIPQPKGTPAIAPDLLLVPCVGYAPGGVRLGYGGGFYDRTLAALRPRPYAVGLAFACAFVADLPPEPHDAPLDAILTDCGLAWPVKAESH</sequence>
<dbReference type="GO" id="GO:0030272">
    <property type="term" value="F:5-formyltetrahydrofolate cyclo-ligase activity"/>
    <property type="evidence" value="ECO:0007669"/>
    <property type="project" value="UniProtKB-EC"/>
</dbReference>
<protein>
    <recommendedName>
        <fullName evidence="5">5-formyltetrahydrofolate cyclo-ligase</fullName>
        <ecNumber evidence="5">6.3.3.2</ecNumber>
    </recommendedName>
</protein>
<dbReference type="EMBL" id="JARVII010000010">
    <property type="protein sequence ID" value="MDG9699378.1"/>
    <property type="molecule type" value="Genomic_DNA"/>
</dbReference>
<proteinExistence type="inferred from homology"/>
<dbReference type="GO" id="GO:0009396">
    <property type="term" value="P:folic acid-containing compound biosynthetic process"/>
    <property type="evidence" value="ECO:0007669"/>
    <property type="project" value="TreeGrafter"/>
</dbReference>
<dbReference type="PANTHER" id="PTHR23407">
    <property type="entry name" value="ATPASE INHIBITOR/5-FORMYLTETRAHYDROFOLATE CYCLO-LIGASE"/>
    <property type="match status" value="1"/>
</dbReference>
<organism evidence="6 7">
    <name type="scientific">Ottowia cancrivicina</name>
    <dbReference type="NCBI Taxonomy" id="3040346"/>
    <lineage>
        <taxon>Bacteria</taxon>
        <taxon>Pseudomonadati</taxon>
        <taxon>Pseudomonadota</taxon>
        <taxon>Betaproteobacteria</taxon>
        <taxon>Burkholderiales</taxon>
        <taxon>Comamonadaceae</taxon>
        <taxon>Ottowia</taxon>
    </lineage>
</organism>
<comment type="caution">
    <text evidence="6">The sequence shown here is derived from an EMBL/GenBank/DDBJ whole genome shotgun (WGS) entry which is preliminary data.</text>
</comment>
<evidence type="ECO:0000313" key="7">
    <source>
        <dbReference type="Proteomes" id="UP001237156"/>
    </source>
</evidence>
<keyword evidence="5" id="KW-0479">Metal-binding</keyword>
<comment type="similarity">
    <text evidence="1 5">Belongs to the 5-formyltetrahydrofolate cyclo-ligase family.</text>
</comment>
<dbReference type="NCBIfam" id="TIGR02727">
    <property type="entry name" value="MTHFS_bact"/>
    <property type="match status" value="1"/>
</dbReference>
<reference evidence="6 7" key="1">
    <citation type="submission" date="2023-04" db="EMBL/GenBank/DDBJ databases">
        <title>Ottowia paracancer sp. nov., isolated from human stomach.</title>
        <authorList>
            <person name="Song Y."/>
        </authorList>
    </citation>
    <scope>NUCLEOTIDE SEQUENCE [LARGE SCALE GENOMIC DNA]</scope>
    <source>
        <strain evidence="6 7">10c7w1</strain>
    </source>
</reference>
<dbReference type="GO" id="GO:0005524">
    <property type="term" value="F:ATP binding"/>
    <property type="evidence" value="ECO:0007669"/>
    <property type="project" value="UniProtKB-KW"/>
</dbReference>
<dbReference type="InterPro" id="IPR002698">
    <property type="entry name" value="FTHF_cligase"/>
</dbReference>
<keyword evidence="3 4" id="KW-0067">ATP-binding</keyword>
<comment type="cofactor">
    <cofactor evidence="5">
        <name>Mg(2+)</name>
        <dbReference type="ChEBI" id="CHEBI:18420"/>
    </cofactor>
</comment>
<evidence type="ECO:0000313" key="6">
    <source>
        <dbReference type="EMBL" id="MDG9699378.1"/>
    </source>
</evidence>
<dbReference type="RefSeq" id="WP_279524286.1">
    <property type="nucleotide sequence ID" value="NZ_JARVII010000010.1"/>
</dbReference>
<feature type="binding site" evidence="4">
    <location>
        <begin position="141"/>
        <end position="149"/>
    </location>
    <ligand>
        <name>ATP</name>
        <dbReference type="ChEBI" id="CHEBI:30616"/>
    </ligand>
</feature>
<gene>
    <name evidence="6" type="ORF">QB898_06540</name>
</gene>
<dbReference type="PIRSF" id="PIRSF006806">
    <property type="entry name" value="FTHF_cligase"/>
    <property type="match status" value="1"/>
</dbReference>
<dbReference type="GO" id="GO:0035999">
    <property type="term" value="P:tetrahydrofolate interconversion"/>
    <property type="evidence" value="ECO:0007669"/>
    <property type="project" value="TreeGrafter"/>
</dbReference>
<evidence type="ECO:0000256" key="5">
    <source>
        <dbReference type="RuleBase" id="RU361279"/>
    </source>
</evidence>
<evidence type="ECO:0000256" key="3">
    <source>
        <dbReference type="ARBA" id="ARBA00022840"/>
    </source>
</evidence>
<accession>A0AAW6RM54</accession>
<evidence type="ECO:0000256" key="2">
    <source>
        <dbReference type="ARBA" id="ARBA00022741"/>
    </source>
</evidence>
<dbReference type="EC" id="6.3.3.2" evidence="5"/>
<evidence type="ECO:0000256" key="4">
    <source>
        <dbReference type="PIRSR" id="PIRSR006806-1"/>
    </source>
</evidence>
<dbReference type="PANTHER" id="PTHR23407:SF1">
    <property type="entry name" value="5-FORMYLTETRAHYDROFOLATE CYCLO-LIGASE"/>
    <property type="match status" value="1"/>
</dbReference>
<dbReference type="InterPro" id="IPR037171">
    <property type="entry name" value="NagB/RpiA_transferase-like"/>
</dbReference>
<dbReference type="AlphaFoldDB" id="A0AAW6RM54"/>
<evidence type="ECO:0000256" key="1">
    <source>
        <dbReference type="ARBA" id="ARBA00010638"/>
    </source>
</evidence>
<feature type="binding site" evidence="4">
    <location>
        <position position="56"/>
    </location>
    <ligand>
        <name>substrate</name>
    </ligand>
</feature>
<dbReference type="GO" id="GO:0046872">
    <property type="term" value="F:metal ion binding"/>
    <property type="evidence" value="ECO:0007669"/>
    <property type="project" value="UniProtKB-KW"/>
</dbReference>
<feature type="binding site" evidence="4">
    <location>
        <begin position="7"/>
        <end position="11"/>
    </location>
    <ligand>
        <name>ATP</name>
        <dbReference type="ChEBI" id="CHEBI:30616"/>
    </ligand>
</feature>
<keyword evidence="7" id="KW-1185">Reference proteome</keyword>
<dbReference type="SUPFAM" id="SSF100950">
    <property type="entry name" value="NagB/RpiA/CoA transferase-like"/>
    <property type="match status" value="1"/>
</dbReference>
<keyword evidence="5" id="KW-0460">Magnesium</keyword>
<keyword evidence="2 4" id="KW-0547">Nucleotide-binding</keyword>
<name>A0AAW6RM54_9BURK</name>
<dbReference type="Proteomes" id="UP001237156">
    <property type="component" value="Unassembled WGS sequence"/>
</dbReference>
<keyword evidence="6" id="KW-0436">Ligase</keyword>
<dbReference type="Gene3D" id="3.40.50.10420">
    <property type="entry name" value="NagB/RpiA/CoA transferase-like"/>
    <property type="match status" value="1"/>
</dbReference>
<dbReference type="InterPro" id="IPR024185">
    <property type="entry name" value="FTHF_cligase-like_sf"/>
</dbReference>